<sequence>MRLLNPRLWFAFVLVLLGSVSLRASAPQAPATAEKWGVFEVTLHGPKDGNPFVDVRFSAVFTDGTHTHKVDGFYDGDGIYRVRFMPEATGVWHYETYSNRWELTGKTGTFTVTPPSKGNHGPVRVHDTYHFAYADGTPYNELGTTIYNWLDTPEAWQELTLKTLAASPFNKVRMLVFPQREYFRKKFPPPRWPFVGTPPHNWDFTRFNVDFFRHYEMRIRQLRDLGIQADIILFDPYDKPYGFDSMGRAADDRYLRYVVARFAAFRNVWWSMSNEFDFVRTKTMADWDHYFQLVQATDPYNHLRSIHNGSLLYDNSKPWVTHASIQNGSAVEDPGRAELYRDVWRKPVVFDEVRYEGDSRYRWGNLTAKQMVNRFWCGTVAGTYVGHGDYFYTDATDTWTSFGGTLHGKSEPRLAFLKKIVDAGPADGLDPIDKWWETNVAGQPGEYYLIYFGHDAPKTWRFDLYKNGLADGMRFKADVIDTWNMTITPVPGEFVVKRENQYRFVDASGRSIELPGRPWMAIRIQRVGDDGQVAKTQLPED</sequence>
<dbReference type="Gene3D" id="2.60.40.10">
    <property type="entry name" value="Immunoglobulins"/>
    <property type="match status" value="1"/>
</dbReference>
<gene>
    <name evidence="4" type="ORF">GALL_104700</name>
</gene>
<proteinExistence type="predicted"/>
<reference evidence="4" key="1">
    <citation type="submission" date="2016-10" db="EMBL/GenBank/DDBJ databases">
        <title>Sequence of Gallionella enrichment culture.</title>
        <authorList>
            <person name="Poehlein A."/>
            <person name="Muehling M."/>
            <person name="Daniel R."/>
        </authorList>
    </citation>
    <scope>NUCLEOTIDE SEQUENCE</scope>
</reference>
<dbReference type="PANTHER" id="PTHR37836">
    <property type="entry name" value="LMO1036 PROTEIN"/>
    <property type="match status" value="1"/>
</dbReference>
<dbReference type="PANTHER" id="PTHR37836:SF2">
    <property type="entry name" value="DUF4038 DOMAIN-CONTAINING PROTEIN"/>
    <property type="match status" value="1"/>
</dbReference>
<feature type="domain" description="DUF5060" evidence="2">
    <location>
        <begin position="33"/>
        <end position="99"/>
    </location>
</feature>
<dbReference type="SUPFAM" id="SSF51445">
    <property type="entry name" value="(Trans)glycosidases"/>
    <property type="match status" value="1"/>
</dbReference>
<dbReference type="InterPro" id="IPR032260">
    <property type="entry name" value="DUF5060"/>
</dbReference>
<dbReference type="InterPro" id="IPR025277">
    <property type="entry name" value="Apiosidase-like_cat_dom"/>
</dbReference>
<dbReference type="InterPro" id="IPR041239">
    <property type="entry name" value="DUF5605"/>
</dbReference>
<feature type="domain" description="Apiosidase-like catalytic" evidence="1">
    <location>
        <begin position="128"/>
        <end position="387"/>
    </location>
</feature>
<dbReference type="Pfam" id="PF18310">
    <property type="entry name" value="DUF5605"/>
    <property type="match status" value="1"/>
</dbReference>
<dbReference type="Pfam" id="PF13204">
    <property type="entry name" value="Apiosidase"/>
    <property type="match status" value="1"/>
</dbReference>
<feature type="domain" description="DUF5605" evidence="3">
    <location>
        <begin position="436"/>
        <end position="525"/>
    </location>
</feature>
<dbReference type="Pfam" id="PF16586">
    <property type="entry name" value="DUF5060"/>
    <property type="match status" value="1"/>
</dbReference>
<evidence type="ECO:0000313" key="4">
    <source>
        <dbReference type="EMBL" id="OIR07511.1"/>
    </source>
</evidence>
<name>A0A1J5SGG3_9ZZZZ</name>
<organism evidence="4">
    <name type="scientific">mine drainage metagenome</name>
    <dbReference type="NCBI Taxonomy" id="410659"/>
    <lineage>
        <taxon>unclassified sequences</taxon>
        <taxon>metagenomes</taxon>
        <taxon>ecological metagenomes</taxon>
    </lineage>
</organism>
<accession>A0A1J5SGG3</accession>
<protein>
    <submittedName>
        <fullName evidence="4">Putative endoglucanase</fullName>
    </submittedName>
</protein>
<evidence type="ECO:0000259" key="3">
    <source>
        <dbReference type="Pfam" id="PF18310"/>
    </source>
</evidence>
<evidence type="ECO:0000259" key="1">
    <source>
        <dbReference type="Pfam" id="PF13204"/>
    </source>
</evidence>
<dbReference type="InterPro" id="IPR013783">
    <property type="entry name" value="Ig-like_fold"/>
</dbReference>
<dbReference type="InterPro" id="IPR017853">
    <property type="entry name" value="GH"/>
</dbReference>
<dbReference type="AlphaFoldDB" id="A0A1J5SGG3"/>
<dbReference type="EMBL" id="MLJW01000037">
    <property type="protein sequence ID" value="OIR07511.1"/>
    <property type="molecule type" value="Genomic_DNA"/>
</dbReference>
<evidence type="ECO:0000259" key="2">
    <source>
        <dbReference type="Pfam" id="PF16586"/>
    </source>
</evidence>
<dbReference type="Gene3D" id="2.60.40.3950">
    <property type="match status" value="1"/>
</dbReference>
<comment type="caution">
    <text evidence="4">The sequence shown here is derived from an EMBL/GenBank/DDBJ whole genome shotgun (WGS) entry which is preliminary data.</text>
</comment>
<dbReference type="Gene3D" id="3.20.20.80">
    <property type="entry name" value="Glycosidases"/>
    <property type="match status" value="1"/>
</dbReference>